<evidence type="ECO:0000259" key="5">
    <source>
        <dbReference type="Pfam" id="PF01266"/>
    </source>
</evidence>
<organism evidence="6 7">
    <name type="scientific">Sphingomonas humi</name>
    <dbReference type="NCBI Taxonomy" id="335630"/>
    <lineage>
        <taxon>Bacteria</taxon>
        <taxon>Pseudomonadati</taxon>
        <taxon>Pseudomonadota</taxon>
        <taxon>Alphaproteobacteria</taxon>
        <taxon>Sphingomonadales</taxon>
        <taxon>Sphingomonadaceae</taxon>
        <taxon>Sphingomonas</taxon>
    </lineage>
</organism>
<accession>A0ABP7S282</accession>
<feature type="domain" description="FAD dependent oxidoreductase" evidence="5">
    <location>
        <begin position="40"/>
        <end position="379"/>
    </location>
</feature>
<keyword evidence="3" id="KW-0274">FAD</keyword>
<evidence type="ECO:0000256" key="1">
    <source>
        <dbReference type="ARBA" id="ARBA00001974"/>
    </source>
</evidence>
<comment type="cofactor">
    <cofactor evidence="1">
        <name>FAD</name>
        <dbReference type="ChEBI" id="CHEBI:57692"/>
    </cofactor>
</comment>
<dbReference type="PROSITE" id="PS51318">
    <property type="entry name" value="TAT"/>
    <property type="match status" value="1"/>
</dbReference>
<dbReference type="InterPro" id="IPR006311">
    <property type="entry name" value="TAT_signal"/>
</dbReference>
<evidence type="ECO:0000256" key="4">
    <source>
        <dbReference type="ARBA" id="ARBA00023002"/>
    </source>
</evidence>
<proteinExistence type="predicted"/>
<dbReference type="PANTHER" id="PTHR10961">
    <property type="entry name" value="PEROXISOMAL SARCOSINE OXIDASE"/>
    <property type="match status" value="1"/>
</dbReference>
<dbReference type="InterPro" id="IPR036188">
    <property type="entry name" value="FAD/NAD-bd_sf"/>
</dbReference>
<dbReference type="Gene3D" id="3.50.50.60">
    <property type="entry name" value="FAD/NAD(P)-binding domain"/>
    <property type="match status" value="1"/>
</dbReference>
<evidence type="ECO:0000256" key="3">
    <source>
        <dbReference type="ARBA" id="ARBA00022827"/>
    </source>
</evidence>
<name>A0ABP7S282_9SPHN</name>
<keyword evidence="2" id="KW-0285">Flavoprotein</keyword>
<dbReference type="EMBL" id="BAAAZD010000002">
    <property type="protein sequence ID" value="GAA4005439.1"/>
    <property type="molecule type" value="Genomic_DNA"/>
</dbReference>
<dbReference type="SUPFAM" id="SSF51905">
    <property type="entry name" value="FAD/NAD(P)-binding domain"/>
    <property type="match status" value="1"/>
</dbReference>
<reference evidence="7" key="1">
    <citation type="journal article" date="2019" name="Int. J. Syst. Evol. Microbiol.">
        <title>The Global Catalogue of Microorganisms (GCM) 10K type strain sequencing project: providing services to taxonomists for standard genome sequencing and annotation.</title>
        <authorList>
            <consortium name="The Broad Institute Genomics Platform"/>
            <consortium name="The Broad Institute Genome Sequencing Center for Infectious Disease"/>
            <person name="Wu L."/>
            <person name="Ma J."/>
        </authorList>
    </citation>
    <scope>NUCLEOTIDE SEQUENCE [LARGE SCALE GENOMIC DNA]</scope>
    <source>
        <strain evidence="7">JCM 16603</strain>
    </source>
</reference>
<dbReference type="PANTHER" id="PTHR10961:SF46">
    <property type="entry name" value="PEROXISOMAL SARCOSINE OXIDASE"/>
    <property type="match status" value="1"/>
</dbReference>
<evidence type="ECO:0000313" key="7">
    <source>
        <dbReference type="Proteomes" id="UP001501310"/>
    </source>
</evidence>
<dbReference type="InterPro" id="IPR045170">
    <property type="entry name" value="MTOX"/>
</dbReference>
<dbReference type="Gene3D" id="3.30.9.10">
    <property type="entry name" value="D-Amino Acid Oxidase, subunit A, domain 2"/>
    <property type="match status" value="1"/>
</dbReference>
<dbReference type="RefSeq" id="WP_344709846.1">
    <property type="nucleotide sequence ID" value="NZ_BAAAZD010000002.1"/>
</dbReference>
<protein>
    <submittedName>
        <fullName evidence="6">N-methyl-L-tryptophan oxidase</fullName>
    </submittedName>
</protein>
<comment type="caution">
    <text evidence="6">The sequence shown here is derived from an EMBL/GenBank/DDBJ whole genome shotgun (WGS) entry which is preliminary data.</text>
</comment>
<sequence length="404" mass="43100">MTGSGPADVTRRSLLIGAGGAAVSAPAIVPAQRLGSAPQVTVVGAGVFGSWTAEQLRRRGARVTLVDAYGPAHSRASSGGESRMTRAAYGKDDIYTRMALASLAEWKTLSAAAGLPIFVPHGVLMLFPREEQYFLDTMAAHRRLGLPTQALGPAELARRFPMIDMTGIAVGTYEPGFGALMARRAVQTLVGRFLASGGSFEQRKFQGTSSLAPSDHLVLALGPWLPRVLPGLLRGRIVATRQEVFTFAPPSADARFTPAQMPGWADFNGGDLFYGFPDLEGKGVKFARDTHGVEVDPDRNDRRFTDAALAAVIAFRDRRFPLLRGAPLATSEVCQYENSSNGDFLIAPHPQDAKVTLVGGGSGHGFKHGPEVGRLAAELVLDGKQPDPRFGLATKSNVQKREVI</sequence>
<dbReference type="InterPro" id="IPR006076">
    <property type="entry name" value="FAD-dep_OxRdtase"/>
</dbReference>
<evidence type="ECO:0000313" key="6">
    <source>
        <dbReference type="EMBL" id="GAA4005439.1"/>
    </source>
</evidence>
<dbReference type="Pfam" id="PF01266">
    <property type="entry name" value="DAO"/>
    <property type="match status" value="1"/>
</dbReference>
<evidence type="ECO:0000256" key="2">
    <source>
        <dbReference type="ARBA" id="ARBA00022630"/>
    </source>
</evidence>
<dbReference type="SUPFAM" id="SSF54373">
    <property type="entry name" value="FAD-linked reductases, C-terminal domain"/>
    <property type="match status" value="1"/>
</dbReference>
<keyword evidence="4" id="KW-0560">Oxidoreductase</keyword>
<keyword evidence="7" id="KW-1185">Reference proteome</keyword>
<dbReference type="Proteomes" id="UP001501310">
    <property type="component" value="Unassembled WGS sequence"/>
</dbReference>
<gene>
    <name evidence="6" type="primary">solA</name>
    <name evidence="6" type="ORF">GCM10022211_17180</name>
</gene>